<dbReference type="InterPro" id="IPR020878">
    <property type="entry name" value="RuBisCo_large_chain_AS"/>
</dbReference>
<sequence>MTIRVVNLNKILKICQLPENLLTRELRIDLRGERRKALGLPTGGGHFHYPWWNAAKQHSVGLVDLETFTPVLIGDLKSRKRLYPLLTEGFLQWFRHLRRTTNAEIVWTQENIHTHYTVPGLELIVKVDNLLALKIGSDRHKIIYPYFFEEPALSSLWGRIGLWLMREALSEYDIVDMEILDVLRGRSFSGGMDFLKGDEEAIFQRKYMNIIEQWEALKPEYDL</sequence>
<comment type="caution">
    <text evidence="1">The sequence shown here is derived from an EMBL/GenBank/DDBJ whole genome shotgun (WGS) entry which is preliminary data.</text>
</comment>
<dbReference type="GO" id="GO:0000287">
    <property type="term" value="F:magnesium ion binding"/>
    <property type="evidence" value="ECO:0007669"/>
    <property type="project" value="InterPro"/>
</dbReference>
<dbReference type="PROSITE" id="PS00157">
    <property type="entry name" value="RUBISCO_LARGE"/>
    <property type="match status" value="1"/>
</dbReference>
<proteinExistence type="predicted"/>
<reference evidence="1 2" key="1">
    <citation type="submission" date="2019-08" db="EMBL/GenBank/DDBJ databases">
        <authorList>
            <person name="Wang G."/>
            <person name="Xu Z."/>
        </authorList>
    </citation>
    <scope>NUCLEOTIDE SEQUENCE [LARGE SCALE GENOMIC DNA]</scope>
    <source>
        <strain evidence="1 2">ZX</strain>
    </source>
</reference>
<dbReference type="Proteomes" id="UP000322077">
    <property type="component" value="Unassembled WGS sequence"/>
</dbReference>
<dbReference type="RefSeq" id="WP_149523064.1">
    <property type="nucleotide sequence ID" value="NZ_VTOU01000003.1"/>
</dbReference>
<organism evidence="1 2">
    <name type="scientific">Sphingomonas montanisoli</name>
    <dbReference type="NCBI Taxonomy" id="2606412"/>
    <lineage>
        <taxon>Bacteria</taxon>
        <taxon>Pseudomonadati</taxon>
        <taxon>Pseudomonadota</taxon>
        <taxon>Alphaproteobacteria</taxon>
        <taxon>Sphingomonadales</taxon>
        <taxon>Sphingomonadaceae</taxon>
        <taxon>Sphingomonas</taxon>
    </lineage>
</organism>
<dbReference type="EMBL" id="VTOU01000003">
    <property type="protein sequence ID" value="TZG26258.1"/>
    <property type="molecule type" value="Genomic_DNA"/>
</dbReference>
<dbReference type="GO" id="GO:0016984">
    <property type="term" value="F:ribulose-bisphosphate carboxylase activity"/>
    <property type="evidence" value="ECO:0007669"/>
    <property type="project" value="InterPro"/>
</dbReference>
<protein>
    <submittedName>
        <fullName evidence="1">Uncharacterized protein</fullName>
    </submittedName>
</protein>
<gene>
    <name evidence="1" type="ORF">FYJ91_15055</name>
</gene>
<evidence type="ECO:0000313" key="1">
    <source>
        <dbReference type="EMBL" id="TZG26258.1"/>
    </source>
</evidence>
<accession>A0A5D9C314</accession>
<keyword evidence="2" id="KW-1185">Reference proteome</keyword>
<evidence type="ECO:0000313" key="2">
    <source>
        <dbReference type="Proteomes" id="UP000322077"/>
    </source>
</evidence>
<name>A0A5D9C314_9SPHN</name>
<dbReference type="AlphaFoldDB" id="A0A5D9C314"/>
<dbReference type="GO" id="GO:0015977">
    <property type="term" value="P:carbon fixation"/>
    <property type="evidence" value="ECO:0007669"/>
    <property type="project" value="InterPro"/>
</dbReference>